<feature type="domain" description="HORMA" evidence="7">
    <location>
        <begin position="16"/>
        <end position="230"/>
    </location>
</feature>
<dbReference type="InterPro" id="IPR003511">
    <property type="entry name" value="HORMA_dom"/>
</dbReference>
<gene>
    <name evidence="8" type="ORF">ZOSMA_117G00420</name>
</gene>
<comment type="subcellular location">
    <subcellularLocation>
        <location evidence="2">Chromosome</location>
    </subcellularLocation>
    <subcellularLocation>
        <location evidence="1">Nucleus</location>
    </subcellularLocation>
</comment>
<dbReference type="PANTHER" id="PTHR48225:SF7">
    <property type="entry name" value="MEIOSIS-SPECIFIC PROTEIN HOP1"/>
    <property type="match status" value="1"/>
</dbReference>
<dbReference type="EMBL" id="LFYR01000192">
    <property type="protein sequence ID" value="KMZ75224.1"/>
    <property type="molecule type" value="Genomic_DNA"/>
</dbReference>
<protein>
    <recommendedName>
        <fullName evidence="7">HORMA domain-containing protein</fullName>
    </recommendedName>
</protein>
<dbReference type="Pfam" id="PF02301">
    <property type="entry name" value="HORMA"/>
    <property type="match status" value="1"/>
</dbReference>
<dbReference type="OMA" id="FRGCTED"/>
<organism evidence="8 9">
    <name type="scientific">Zostera marina</name>
    <name type="common">Eelgrass</name>
    <dbReference type="NCBI Taxonomy" id="29655"/>
    <lineage>
        <taxon>Eukaryota</taxon>
        <taxon>Viridiplantae</taxon>
        <taxon>Streptophyta</taxon>
        <taxon>Embryophyta</taxon>
        <taxon>Tracheophyta</taxon>
        <taxon>Spermatophyta</taxon>
        <taxon>Magnoliopsida</taxon>
        <taxon>Liliopsida</taxon>
        <taxon>Zosteraceae</taxon>
        <taxon>Zostera</taxon>
    </lineage>
</organism>
<feature type="compositionally biased region" description="Acidic residues" evidence="6">
    <location>
        <begin position="289"/>
        <end position="303"/>
    </location>
</feature>
<dbReference type="STRING" id="29655.A0A0K9Q225"/>
<reference evidence="9" key="1">
    <citation type="journal article" date="2016" name="Nature">
        <title>The genome of the seagrass Zostera marina reveals angiosperm adaptation to the sea.</title>
        <authorList>
            <person name="Olsen J.L."/>
            <person name="Rouze P."/>
            <person name="Verhelst B."/>
            <person name="Lin Y.-C."/>
            <person name="Bayer T."/>
            <person name="Collen J."/>
            <person name="Dattolo E."/>
            <person name="De Paoli E."/>
            <person name="Dittami S."/>
            <person name="Maumus F."/>
            <person name="Michel G."/>
            <person name="Kersting A."/>
            <person name="Lauritano C."/>
            <person name="Lohaus R."/>
            <person name="Toepel M."/>
            <person name="Tonon T."/>
            <person name="Vanneste K."/>
            <person name="Amirebrahimi M."/>
            <person name="Brakel J."/>
            <person name="Bostroem C."/>
            <person name="Chovatia M."/>
            <person name="Grimwood J."/>
            <person name="Jenkins J.W."/>
            <person name="Jueterbock A."/>
            <person name="Mraz A."/>
            <person name="Stam W.T."/>
            <person name="Tice H."/>
            <person name="Bornberg-Bauer E."/>
            <person name="Green P.J."/>
            <person name="Pearson G.A."/>
            <person name="Procaccini G."/>
            <person name="Duarte C.M."/>
            <person name="Schmutz J."/>
            <person name="Reusch T.B.H."/>
            <person name="Van de Peer Y."/>
        </authorList>
    </citation>
    <scope>NUCLEOTIDE SEQUENCE [LARGE SCALE GENOMIC DNA]</scope>
    <source>
        <strain evidence="9">cv. Finnish</strain>
    </source>
</reference>
<feature type="region of interest" description="Disordered" evidence="6">
    <location>
        <begin position="278"/>
        <end position="303"/>
    </location>
</feature>
<dbReference type="GO" id="GO:0007129">
    <property type="term" value="P:homologous chromosome pairing at meiosis"/>
    <property type="evidence" value="ECO:0007669"/>
    <property type="project" value="UniProtKB-ARBA"/>
</dbReference>
<evidence type="ECO:0000259" key="7">
    <source>
        <dbReference type="PROSITE" id="PS50815"/>
    </source>
</evidence>
<dbReference type="PANTHER" id="PTHR48225">
    <property type="entry name" value="HORMA DOMAIN-CONTAINING PROTEIN 1"/>
    <property type="match status" value="1"/>
</dbReference>
<evidence type="ECO:0000256" key="4">
    <source>
        <dbReference type="ARBA" id="ARBA00023242"/>
    </source>
</evidence>
<evidence type="ECO:0000313" key="8">
    <source>
        <dbReference type="EMBL" id="KMZ75224.1"/>
    </source>
</evidence>
<dbReference type="InterPro" id="IPR051294">
    <property type="entry name" value="HORMA_MeioticProgression"/>
</dbReference>
<evidence type="ECO:0000256" key="5">
    <source>
        <dbReference type="ARBA" id="ARBA00023254"/>
    </source>
</evidence>
<dbReference type="AlphaFoldDB" id="A0A0K9Q225"/>
<dbReference type="SUPFAM" id="SSF56019">
    <property type="entry name" value="The spindle assembly checkpoint protein mad2"/>
    <property type="match status" value="1"/>
</dbReference>
<dbReference type="Gene3D" id="3.30.900.10">
    <property type="entry name" value="HORMA domain"/>
    <property type="match status" value="1"/>
</dbReference>
<keyword evidence="3" id="KW-0158">Chromosome</keyword>
<feature type="compositionally biased region" description="Polar residues" evidence="6">
    <location>
        <begin position="529"/>
        <end position="551"/>
    </location>
</feature>
<accession>A0A0K9Q225</accession>
<keyword evidence="5" id="KW-0469">Meiosis</keyword>
<keyword evidence="4" id="KW-0539">Nucleus</keyword>
<dbReference type="PROSITE" id="PS50815">
    <property type="entry name" value="HORMA"/>
    <property type="match status" value="1"/>
</dbReference>
<dbReference type="OrthoDB" id="1928087at2759"/>
<proteinExistence type="predicted"/>
<evidence type="ECO:0000256" key="1">
    <source>
        <dbReference type="ARBA" id="ARBA00004123"/>
    </source>
</evidence>
<keyword evidence="9" id="KW-1185">Reference proteome</keyword>
<evidence type="ECO:0000256" key="6">
    <source>
        <dbReference type="SAM" id="MobiDB-lite"/>
    </source>
</evidence>
<dbReference type="Proteomes" id="UP000036987">
    <property type="component" value="Unassembled WGS sequence"/>
</dbReference>
<name>A0A0K9Q225_ZOSMR</name>
<comment type="caution">
    <text evidence="8">The sequence shown here is derived from an EMBL/GenBank/DDBJ whole genome shotgun (WGS) entry which is preliminary data.</text>
</comment>
<evidence type="ECO:0000256" key="3">
    <source>
        <dbReference type="ARBA" id="ARBA00022454"/>
    </source>
</evidence>
<sequence length="615" mass="70458">MAKVAQKTKQSEITEQDSLLLTRNLLRIAIFNISYIRGLFPESYFNDKDVSALDMKVKKLMPIDDDSRRLIDWMEKGVYDALQKKYLKTLLFCICESVDGPMIEEYSFSFTYSTSDNEEVSMNINRRGNKKHGATFKSNSNEITPEQMRFSACKMIRTLIQLMRTLDQMPDERTILMKLLYYDDVTPEDYEPPFFRKSSDSESNNTWTKDPLKMDVGNINSRHLVLSLKVKSVLDPCEDENDNDKEDVEMSIGTALEHDAISESDGDQSQENQYIVEPVGNRAQNDDNSMTDDDYTQNSEMEEENTTRIRNWILSRDVNDVSLKDIRTNFQDISLVLTEEIVGKLLEEGLISNSGRESYAINREKDINHDPYFVKEENDMDFNHKIDKIHRRDNDDLYTKALYHTLPMDYVTVSKLQSKLEGEANQGTVRKLIKKMETDGFIESKGFGKLGKPVIHSDFTNNKLLEIKRDMGSKTTQAKETNDQTIKLNGMEFSHSHGSIPRNGSTCAALHSFGSEFTRTRVLSETLRNTSLQNGQPSDSKSPNKSNTPTSRPEPISSLESGVNGIVKTKDYDRIPREADVSVCTRSIQDKRIRKIDSVVNPILQYVKRQKNQMA</sequence>
<feature type="region of interest" description="Disordered" evidence="6">
    <location>
        <begin position="529"/>
        <end position="565"/>
    </location>
</feature>
<evidence type="ECO:0000256" key="2">
    <source>
        <dbReference type="ARBA" id="ARBA00004286"/>
    </source>
</evidence>
<dbReference type="InterPro" id="IPR036570">
    <property type="entry name" value="HORMA_dom_sf"/>
</dbReference>
<evidence type="ECO:0000313" key="9">
    <source>
        <dbReference type="Proteomes" id="UP000036987"/>
    </source>
</evidence>
<dbReference type="FunFam" id="3.30.900.10:FF:000009">
    <property type="entry name" value="Meiosis-specific protein ASY2"/>
    <property type="match status" value="1"/>
</dbReference>
<dbReference type="GO" id="GO:0000228">
    <property type="term" value="C:nuclear chromosome"/>
    <property type="evidence" value="ECO:0007669"/>
    <property type="project" value="UniProtKB-ARBA"/>
</dbReference>